<dbReference type="CDD" id="cd05911">
    <property type="entry name" value="Firefly_Luc_like"/>
    <property type="match status" value="1"/>
</dbReference>
<dbReference type="PROSITE" id="PS00455">
    <property type="entry name" value="AMP_BINDING"/>
    <property type="match status" value="1"/>
</dbReference>
<gene>
    <name evidence="4" type="primary">Cs-acsl1</name>
</gene>
<dbReference type="SUPFAM" id="SSF56801">
    <property type="entry name" value="Acetyl-CoA synthetase-like"/>
    <property type="match status" value="1"/>
</dbReference>
<dbReference type="PANTHER" id="PTHR24096">
    <property type="entry name" value="LONG-CHAIN-FATTY-ACID--COA LIGASE"/>
    <property type="match status" value="1"/>
</dbReference>
<dbReference type="Pfam" id="PF00501">
    <property type="entry name" value="AMP-binding"/>
    <property type="match status" value="1"/>
</dbReference>
<keyword evidence="1" id="KW-0472">Membrane</keyword>
<dbReference type="PANTHER" id="PTHR24096:SF422">
    <property type="entry name" value="BCDNA.GH02901"/>
    <property type="match status" value="1"/>
</dbReference>
<keyword evidence="1" id="KW-1133">Transmembrane helix</keyword>
<dbReference type="InterPro" id="IPR000873">
    <property type="entry name" value="AMP-dep_synth/lig_dom"/>
</dbReference>
<dbReference type="Pfam" id="PF13193">
    <property type="entry name" value="AMP-binding_C"/>
    <property type="match status" value="1"/>
</dbReference>
<organism evidence="4">
    <name type="scientific">Ceriporiopsis subvermispora</name>
    <name type="common">White-rot fungus</name>
    <name type="synonym">Gelatoporia subvermispora</name>
    <dbReference type="NCBI Taxonomy" id="42742"/>
    <lineage>
        <taxon>Eukaryota</taxon>
        <taxon>Fungi</taxon>
        <taxon>Dikarya</taxon>
        <taxon>Basidiomycota</taxon>
        <taxon>Agaricomycotina</taxon>
        <taxon>Agaricomycetes</taxon>
        <taxon>Polyporales</taxon>
        <taxon>Gelatoporiaceae</taxon>
        <taxon>Gelatoporia</taxon>
    </lineage>
</organism>
<dbReference type="EMBL" id="AB572916">
    <property type="protein sequence ID" value="BAR45485.1"/>
    <property type="molecule type" value="Genomic_DNA"/>
</dbReference>
<accession>A0A0E4FIZ7</accession>
<feature type="domain" description="AMP-dependent synthetase/ligase" evidence="2">
    <location>
        <begin position="40"/>
        <end position="413"/>
    </location>
</feature>
<keyword evidence="1" id="KW-0812">Transmembrane</keyword>
<proteinExistence type="predicted"/>
<evidence type="ECO:0000313" key="4">
    <source>
        <dbReference type="EMBL" id="BAR45485.1"/>
    </source>
</evidence>
<dbReference type="InterPro" id="IPR020845">
    <property type="entry name" value="AMP-binding_CS"/>
</dbReference>
<dbReference type="AlphaFoldDB" id="A0A0E4FIZ7"/>
<name>A0A0E4FIZ7_CERSU</name>
<dbReference type="InterPro" id="IPR025110">
    <property type="entry name" value="AMP-bd_C"/>
</dbReference>
<evidence type="ECO:0000259" key="3">
    <source>
        <dbReference type="Pfam" id="PF13193"/>
    </source>
</evidence>
<dbReference type="InterPro" id="IPR042099">
    <property type="entry name" value="ANL_N_sf"/>
</dbReference>
<evidence type="ECO:0000256" key="1">
    <source>
        <dbReference type="SAM" id="Phobius"/>
    </source>
</evidence>
<dbReference type="InterPro" id="IPR045851">
    <property type="entry name" value="AMP-bd_C_sf"/>
</dbReference>
<feature type="transmembrane region" description="Helical" evidence="1">
    <location>
        <begin position="253"/>
        <end position="276"/>
    </location>
</feature>
<protein>
    <submittedName>
        <fullName evidence="4">Long chain acyl-CoA synthetase</fullName>
    </submittedName>
</protein>
<dbReference type="Gene3D" id="3.30.300.30">
    <property type="match status" value="1"/>
</dbReference>
<feature type="domain" description="AMP-binding enzyme C-terminal" evidence="3">
    <location>
        <begin position="463"/>
        <end position="550"/>
    </location>
</feature>
<dbReference type="GO" id="GO:0016405">
    <property type="term" value="F:CoA-ligase activity"/>
    <property type="evidence" value="ECO:0007669"/>
    <property type="project" value="TreeGrafter"/>
</dbReference>
<sequence length="579" mass="63007">MTEFKGPQELPFVPDDLSVPQFILDSHHLSQPVVKTDIPRFIDDATGRRIGIEEIRARTFGLANGMNSRWDIREDDVVCIFSPNHVDYPVAMWAILRLGATVTGANPAYTAEELVHQLQLTKAKILLIHPACLPVALQAARIAKLSPSYMALIEPANMEISLPTVPDLIADGLSRPPSFNERRLRPGEAKTKIAFLILSSGTTGKPKGVRLSHYAVIANTVQSAVHMGLSPNYASDENNRFRAGDVMIGLPPFYHIFGLIPVLHFSVFAGMSLVVIPKFNFVDMLKSIERYRINHLLVVPPQVVLLCKHPAVKNFDLKCIRTILSGAAPLASETIIALAQIFPHTAIGQGYGMTEATGISFARIDKHVDTSGSTGRLVPGVVARVVKSDGSLAGCGEAGHLIISSPSLASGYLNNEEATKETFVDGWLHTGDEVIINEEAEVFVIDRIKELIKVKGFQVAPAELEGLLLDHPDVADVCVVGIPDDYSGELPLAFVVPSPSAAERIKSRPEESDKVKAALVKHVADAKVHYKHLKGGVEFIDVIPKNPSGKLLRRFLRERAKALRAKGKTPRPSTVKAAL</sequence>
<evidence type="ECO:0000259" key="2">
    <source>
        <dbReference type="Pfam" id="PF00501"/>
    </source>
</evidence>
<dbReference type="Gene3D" id="3.40.50.12780">
    <property type="entry name" value="N-terminal domain of ligase-like"/>
    <property type="match status" value="1"/>
</dbReference>
<reference evidence="4" key="1">
    <citation type="submission" date="2010-07" db="EMBL/GenBank/DDBJ databases">
        <title>A long-chain acyl-CoA synthetase gene from Ceriporiopsis subvermispora.</title>
        <authorList>
            <person name="Izumi C."/>
            <person name="Tsuda S."/>
            <person name="Watanabe T."/>
            <person name="Honda Y."/>
            <person name="Watanabe T."/>
        </authorList>
    </citation>
    <scope>NUCLEOTIDE SEQUENCE</scope>
    <source>
        <strain evidence="4">ATCC 90467</strain>
    </source>
</reference>